<dbReference type="Proteomes" id="UP000507245">
    <property type="component" value="Unassembled WGS sequence"/>
</dbReference>
<sequence length="75" mass="8758">MDPTKPGKTDEPETDFERLVQMMENLSKQVLDSDTRSRLVECRLADLEEANQHGEASVNGEERNHDRQHHDRRND</sequence>
<dbReference type="EMBL" id="CAEKDK010000002">
    <property type="protein sequence ID" value="CAB4268999.1"/>
    <property type="molecule type" value="Genomic_DNA"/>
</dbReference>
<dbReference type="Proteomes" id="UP000507222">
    <property type="component" value="Unassembled WGS sequence"/>
</dbReference>
<organism evidence="3 5">
    <name type="scientific">Prunus armeniaca</name>
    <name type="common">Apricot</name>
    <name type="synonym">Armeniaca vulgaris</name>
    <dbReference type="NCBI Taxonomy" id="36596"/>
    <lineage>
        <taxon>Eukaryota</taxon>
        <taxon>Viridiplantae</taxon>
        <taxon>Streptophyta</taxon>
        <taxon>Embryophyta</taxon>
        <taxon>Tracheophyta</taxon>
        <taxon>Spermatophyta</taxon>
        <taxon>Magnoliopsida</taxon>
        <taxon>eudicotyledons</taxon>
        <taxon>Gunneridae</taxon>
        <taxon>Pentapetalae</taxon>
        <taxon>rosids</taxon>
        <taxon>fabids</taxon>
        <taxon>Rosales</taxon>
        <taxon>Rosaceae</taxon>
        <taxon>Amygdaloideae</taxon>
        <taxon>Amygdaleae</taxon>
        <taxon>Prunus</taxon>
    </lineage>
</organism>
<feature type="compositionally biased region" description="Basic and acidic residues" evidence="1">
    <location>
        <begin position="60"/>
        <end position="75"/>
    </location>
</feature>
<feature type="region of interest" description="Disordered" evidence="1">
    <location>
        <begin position="48"/>
        <end position="75"/>
    </location>
</feature>
<evidence type="ECO:0000313" key="4">
    <source>
        <dbReference type="Proteomes" id="UP000507222"/>
    </source>
</evidence>
<keyword evidence="5" id="KW-1185">Reference proteome</keyword>
<name>A0A6J5WMA0_PRUAR</name>
<gene>
    <name evidence="2" type="ORF">CURHAP_LOCUS13902</name>
    <name evidence="3" type="ORF">ORAREDHAP_LOCUS13462</name>
</gene>
<reference evidence="5" key="1">
    <citation type="journal article" date="2020" name="Genome Biol.">
        <title>Gamete binning: chromosome-level and haplotype-resolved genome assembly enabled by high-throughput single-cell sequencing of gamete genomes.</title>
        <authorList>
            <person name="Campoy J.A."/>
            <person name="Sun H."/>
            <person name="Goel M."/>
            <person name="Jiao W.-B."/>
            <person name="Folz-Donahue K."/>
            <person name="Wang N."/>
            <person name="Rubio M."/>
            <person name="Liu C."/>
            <person name="Kukat C."/>
            <person name="Ruiz D."/>
            <person name="Huettel B."/>
            <person name="Schneeberger K."/>
        </authorList>
    </citation>
    <scope>NUCLEOTIDE SEQUENCE [LARGE SCALE GENOMIC DNA]</scope>
    <source>
        <strain evidence="5">cv. Rojo Pasion</strain>
    </source>
</reference>
<dbReference type="EMBL" id="CAEKKB010000002">
    <property type="protein sequence ID" value="CAB4299378.1"/>
    <property type="molecule type" value="Genomic_DNA"/>
</dbReference>
<dbReference type="AlphaFoldDB" id="A0A6J5WMA0"/>
<evidence type="ECO:0000313" key="3">
    <source>
        <dbReference type="EMBL" id="CAB4299378.1"/>
    </source>
</evidence>
<accession>A0A6J5WMA0</accession>
<evidence type="ECO:0000313" key="2">
    <source>
        <dbReference type="EMBL" id="CAB4268999.1"/>
    </source>
</evidence>
<proteinExistence type="predicted"/>
<dbReference type="OrthoDB" id="10380733at2759"/>
<protein>
    <submittedName>
        <fullName evidence="3">Uncharacterized protein</fullName>
    </submittedName>
</protein>
<reference evidence="3 4" key="2">
    <citation type="submission" date="2020-05" db="EMBL/GenBank/DDBJ databases">
        <authorList>
            <person name="Campoy J."/>
            <person name="Schneeberger K."/>
            <person name="Spophaly S."/>
        </authorList>
    </citation>
    <scope>NUCLEOTIDE SEQUENCE [LARGE SCALE GENOMIC DNA]</scope>
    <source>
        <strain evidence="3">PruArmRojPasFocal</strain>
    </source>
</reference>
<evidence type="ECO:0000313" key="5">
    <source>
        <dbReference type="Proteomes" id="UP000507245"/>
    </source>
</evidence>
<evidence type="ECO:0000256" key="1">
    <source>
        <dbReference type="SAM" id="MobiDB-lite"/>
    </source>
</evidence>